<protein>
    <submittedName>
        <fullName evidence="3">Tryptophan dimethylallyltransferase</fullName>
    </submittedName>
</protein>
<dbReference type="PANTHER" id="PTHR40627:SF4">
    <property type="entry name" value="PRENYLTRANSFERASE ASQH1-RELATED"/>
    <property type="match status" value="1"/>
</dbReference>
<dbReference type="InterPro" id="IPR033964">
    <property type="entry name" value="ABBA"/>
</dbReference>
<keyword evidence="4" id="KW-1185">Reference proteome</keyword>
<evidence type="ECO:0000313" key="4">
    <source>
        <dbReference type="Proteomes" id="UP001141259"/>
    </source>
</evidence>
<dbReference type="PANTHER" id="PTHR40627">
    <property type="entry name" value="INDOLE PRENYLTRANSFERASE TDIB-RELATED"/>
    <property type="match status" value="1"/>
</dbReference>
<gene>
    <name evidence="3" type="ORF">NZH93_40920</name>
</gene>
<dbReference type="Proteomes" id="UP001141259">
    <property type="component" value="Unassembled WGS sequence"/>
</dbReference>
<dbReference type="Pfam" id="PF11991">
    <property type="entry name" value="Trp_DMAT"/>
    <property type="match status" value="1"/>
</dbReference>
<accession>A0A9X2VUQ3</accession>
<evidence type="ECO:0000256" key="2">
    <source>
        <dbReference type="SAM" id="MobiDB-lite"/>
    </source>
</evidence>
<feature type="region of interest" description="Disordered" evidence="2">
    <location>
        <begin position="1"/>
        <end position="23"/>
    </location>
</feature>
<proteinExistence type="predicted"/>
<dbReference type="SFLD" id="SFLDG01162">
    <property type="entry name" value="I"/>
    <property type="match status" value="1"/>
</dbReference>
<name>A0A9X2VUQ3_9PSEU</name>
<dbReference type="EMBL" id="JANYMP010000030">
    <property type="protein sequence ID" value="MCS7483246.1"/>
    <property type="molecule type" value="Genomic_DNA"/>
</dbReference>
<dbReference type="GO" id="GO:0016765">
    <property type="term" value="F:transferase activity, transferring alkyl or aryl (other than methyl) groups"/>
    <property type="evidence" value="ECO:0007669"/>
    <property type="project" value="InterPro"/>
</dbReference>
<dbReference type="SFLD" id="SFLDS00036">
    <property type="entry name" value="Aromatic_Prenyltransferase"/>
    <property type="match status" value="1"/>
</dbReference>
<dbReference type="AlphaFoldDB" id="A0A9X2VUQ3"/>
<dbReference type="InterPro" id="IPR017795">
    <property type="entry name" value="ABBA_NscD-like"/>
</dbReference>
<reference evidence="3" key="1">
    <citation type="submission" date="2022-08" db="EMBL/GenBank/DDBJ databases">
        <authorList>
            <person name="Tistechok S."/>
            <person name="Samborskyy M."/>
            <person name="Roman I."/>
        </authorList>
    </citation>
    <scope>NUCLEOTIDE SEQUENCE</scope>
    <source>
        <strain evidence="3">DSM 103496</strain>
    </source>
</reference>
<sequence length="329" mass="35292">METLGPGGFRSLSNSPSWPSGVADDHTPFEFSTAFGIDEPATVRVLVEPTAAEPGPAANMDAALDVLDSLARRHGLPMDRFDAVRDLFLPSDPQGDFSLWFSLVFSAARAPVIKVYLNPEVRGEAEAPLLVGEGLARLGYGAAHQTIIDHARRRGDGLDRYSFFALDLTESSGSRAKVYLSHQDATPDDVVVAASAAHDVDPEAVRDFCVLTGGRAEPFTDRPLISSYTFLPDDVDRPSGYSLYVPVRSYVNDDSEAHLRVLATLDQHGIDPTAFRSALDSVARRPLAEGVGLIAHVSLRIGAPRPGVTVYLSSEAHTTASPRVATLVS</sequence>
<organism evidence="3 4">
    <name type="scientific">Umezawaea endophytica</name>
    <dbReference type="NCBI Taxonomy" id="1654476"/>
    <lineage>
        <taxon>Bacteria</taxon>
        <taxon>Bacillati</taxon>
        <taxon>Actinomycetota</taxon>
        <taxon>Actinomycetes</taxon>
        <taxon>Pseudonocardiales</taxon>
        <taxon>Pseudonocardiaceae</taxon>
        <taxon>Umezawaea</taxon>
    </lineage>
</organism>
<dbReference type="GO" id="GO:0009820">
    <property type="term" value="P:alkaloid metabolic process"/>
    <property type="evidence" value="ECO:0007669"/>
    <property type="project" value="InterPro"/>
</dbReference>
<evidence type="ECO:0000256" key="1">
    <source>
        <dbReference type="ARBA" id="ARBA00022679"/>
    </source>
</evidence>
<evidence type="ECO:0000313" key="3">
    <source>
        <dbReference type="EMBL" id="MCS7483246.1"/>
    </source>
</evidence>
<comment type="caution">
    <text evidence="3">The sequence shown here is derived from an EMBL/GenBank/DDBJ whole genome shotgun (WGS) entry which is preliminary data.</text>
</comment>
<keyword evidence="1" id="KW-0808">Transferase</keyword>